<comment type="caution">
    <text evidence="9">The sequence shown here is derived from an EMBL/GenBank/DDBJ whole genome shotgun (WGS) entry which is preliminary data.</text>
</comment>
<evidence type="ECO:0000256" key="6">
    <source>
        <dbReference type="PROSITE-ProRule" id="PRU10141"/>
    </source>
</evidence>
<feature type="compositionally biased region" description="Polar residues" evidence="7">
    <location>
        <begin position="734"/>
        <end position="756"/>
    </location>
</feature>
<feature type="compositionally biased region" description="Polar residues" evidence="7">
    <location>
        <begin position="387"/>
        <end position="397"/>
    </location>
</feature>
<dbReference type="PROSITE" id="PS00107">
    <property type="entry name" value="PROTEIN_KINASE_ATP"/>
    <property type="match status" value="1"/>
</dbReference>
<proteinExistence type="predicted"/>
<feature type="binding site" evidence="6">
    <location>
        <position position="81"/>
    </location>
    <ligand>
        <name>ATP</name>
        <dbReference type="ChEBI" id="CHEBI:30616"/>
    </ligand>
</feature>
<organism evidence="9 10">
    <name type="scientific">Candidatus Onthocola gallistercoris</name>
    <dbReference type="NCBI Taxonomy" id="2840876"/>
    <lineage>
        <taxon>Bacteria</taxon>
        <taxon>Bacillati</taxon>
        <taxon>Bacillota</taxon>
        <taxon>Bacilli</taxon>
        <taxon>Candidatus Onthocola</taxon>
    </lineage>
</organism>
<dbReference type="InterPro" id="IPR000719">
    <property type="entry name" value="Prot_kinase_dom"/>
</dbReference>
<reference evidence="9" key="2">
    <citation type="journal article" date="2021" name="PeerJ">
        <title>Extensive microbial diversity within the chicken gut microbiome revealed by metagenomics and culture.</title>
        <authorList>
            <person name="Gilroy R."/>
            <person name="Ravi A."/>
            <person name="Getino M."/>
            <person name="Pursley I."/>
            <person name="Horton D.L."/>
            <person name="Alikhan N.F."/>
            <person name="Baker D."/>
            <person name="Gharbi K."/>
            <person name="Hall N."/>
            <person name="Watson M."/>
            <person name="Adriaenssens E.M."/>
            <person name="Foster-Nyarko E."/>
            <person name="Jarju S."/>
            <person name="Secka A."/>
            <person name="Antonio M."/>
            <person name="Oren A."/>
            <person name="Chaudhuri R.R."/>
            <person name="La Ragione R."/>
            <person name="Hildebrand F."/>
            <person name="Pallen M.J."/>
        </authorList>
    </citation>
    <scope>NUCLEOTIDE SEQUENCE</scope>
    <source>
        <strain evidence="9">CHK187-14744</strain>
    </source>
</reference>
<evidence type="ECO:0000256" key="1">
    <source>
        <dbReference type="ARBA" id="ARBA00012513"/>
    </source>
</evidence>
<keyword evidence="2" id="KW-0808">Transferase</keyword>
<dbReference type="Gene3D" id="1.10.510.10">
    <property type="entry name" value="Transferase(Phosphotransferase) domain 1"/>
    <property type="match status" value="1"/>
</dbReference>
<keyword evidence="3 6" id="KW-0547">Nucleotide-binding</keyword>
<gene>
    <name evidence="9" type="ORF">IAB63_00185</name>
</gene>
<evidence type="ECO:0000256" key="4">
    <source>
        <dbReference type="ARBA" id="ARBA00022777"/>
    </source>
</evidence>
<dbReference type="CDD" id="cd14014">
    <property type="entry name" value="STKc_PknB_like"/>
    <property type="match status" value="1"/>
</dbReference>
<dbReference type="PANTHER" id="PTHR43289">
    <property type="entry name" value="MITOGEN-ACTIVATED PROTEIN KINASE KINASE KINASE 20-RELATED"/>
    <property type="match status" value="1"/>
</dbReference>
<dbReference type="Pfam" id="PF00069">
    <property type="entry name" value="Pkinase"/>
    <property type="match status" value="1"/>
</dbReference>
<dbReference type="EC" id="2.7.11.1" evidence="1"/>
<dbReference type="PANTHER" id="PTHR43289:SF6">
    <property type="entry name" value="SERINE_THREONINE-PROTEIN KINASE NEKL-3"/>
    <property type="match status" value="1"/>
</dbReference>
<keyword evidence="4 9" id="KW-0418">Kinase</keyword>
<dbReference type="EMBL" id="DVLT01000001">
    <property type="protein sequence ID" value="HIU01655.1"/>
    <property type="molecule type" value="Genomic_DNA"/>
</dbReference>
<evidence type="ECO:0000256" key="2">
    <source>
        <dbReference type="ARBA" id="ARBA00022679"/>
    </source>
</evidence>
<name>A0A9D1KWQ8_9FIRM</name>
<evidence type="ECO:0000256" key="5">
    <source>
        <dbReference type="ARBA" id="ARBA00022840"/>
    </source>
</evidence>
<keyword evidence="9" id="KW-0723">Serine/threonine-protein kinase</keyword>
<accession>A0A9D1KWQ8</accession>
<evidence type="ECO:0000256" key="3">
    <source>
        <dbReference type="ARBA" id="ARBA00022741"/>
    </source>
</evidence>
<feature type="compositionally biased region" description="Basic and acidic residues" evidence="7">
    <location>
        <begin position="347"/>
        <end position="383"/>
    </location>
</feature>
<dbReference type="GO" id="GO:0004674">
    <property type="term" value="F:protein serine/threonine kinase activity"/>
    <property type="evidence" value="ECO:0007669"/>
    <property type="project" value="UniProtKB-KW"/>
</dbReference>
<evidence type="ECO:0000313" key="10">
    <source>
        <dbReference type="Proteomes" id="UP000824164"/>
    </source>
</evidence>
<feature type="region of interest" description="Disordered" evidence="7">
    <location>
        <begin position="734"/>
        <end position="762"/>
    </location>
</feature>
<feature type="region of interest" description="Disordered" evidence="7">
    <location>
        <begin position="324"/>
        <end position="397"/>
    </location>
</feature>
<reference evidence="9" key="1">
    <citation type="submission" date="2020-10" db="EMBL/GenBank/DDBJ databases">
        <authorList>
            <person name="Gilroy R."/>
        </authorList>
    </citation>
    <scope>NUCLEOTIDE SEQUENCE</scope>
    <source>
        <strain evidence="9">CHK187-14744</strain>
    </source>
</reference>
<protein>
    <recommendedName>
        <fullName evidence="1">non-specific serine/threonine protein kinase</fullName>
        <ecNumber evidence="1">2.7.11.1</ecNumber>
    </recommendedName>
</protein>
<sequence length="932" mass="104262">MRTLIDVEHLCPGCMGRWEDTEKPCPRCGFSPEDPGTDPRSLAAFTVLGGRYLTGRKIGTGGFGITYIAMDLIKEEPVAIKEFFPVSLAKRQGERIVSLPGEDGRYFREALRSFRREADILARFKGVKGIVAYRDFIEENGTSYLVMDYVEGVNLKQHMRRTGETFSQRRALEMMEPILQAVEAMHGRHILHRDISPENLILKPDGTLTLIDFGAAREFSLDEEENLTVILKHGYAPEEQYHSGSRQGPWTDLYACCAVLYQMVSGILPQDAASRRQKDDLLPLDEMEDLEVTEHFARVIEKEMTIHATERYPSIRALMKELYPEEEPAGESKTGEKEEGQGETAPETEKVADEKTTPLAEGRNEAADEKAAQREAGMEKSDVGTKSWESQKFQTAGSERKESGIGSYKWPLTIIGCAALLLILAFVFMPRGAVGDEGVARDSEEAAEVYTDPMEGRYVWLATDITDASNGTRYLIEYNDHGYVSYITSYNVSPYNYASILGGSYGVDASFGEISSDFYYEYDGYGRILSATQTTYGSDSDYQYTQKFDYLNESSDIPIMIQLDTMQENFSTYYYMENDDGSLTGVSTKDGSYDLEIDFIYEDGLVCGVRETVYCPEPEDPEVLEQFVSRYYTGDDTVFFYGVNYEISESGELGRCEWIEGEEVFAEMTMDIPPEDSLADSLKVDSVSGLYRYVSPDSSGETDDYGNVLQYDDCYICYTEYSVDDGIYTATGNESAPSGYGSQTSDADTSTGTGYTESPDPAISDAHTEVIEMLTEYGMIAEKGYAPEYYGSSEDVVNAVDQGVVDAAFLPVSKGQASLTAQAGEGYFVFPPEEWFEDDETAWTLFASSADTWWELTGILMDEGYYSPDDKAYEFLSNIRETGGDRYLIVHAETTLRFELAEVYLTYWAEETGSSFELYDDETGEQLSMGLG</sequence>
<dbReference type="PROSITE" id="PS00109">
    <property type="entry name" value="PROTEIN_KINASE_TYR"/>
    <property type="match status" value="1"/>
</dbReference>
<evidence type="ECO:0000256" key="7">
    <source>
        <dbReference type="SAM" id="MobiDB-lite"/>
    </source>
</evidence>
<dbReference type="InterPro" id="IPR011009">
    <property type="entry name" value="Kinase-like_dom_sf"/>
</dbReference>
<dbReference type="AlphaFoldDB" id="A0A9D1KWQ8"/>
<feature type="domain" description="Protein kinase" evidence="8">
    <location>
        <begin position="52"/>
        <end position="323"/>
    </location>
</feature>
<dbReference type="Proteomes" id="UP000824164">
    <property type="component" value="Unassembled WGS sequence"/>
</dbReference>
<dbReference type="SUPFAM" id="SSF56112">
    <property type="entry name" value="Protein kinase-like (PK-like)"/>
    <property type="match status" value="1"/>
</dbReference>
<dbReference type="PROSITE" id="PS50011">
    <property type="entry name" value="PROTEIN_KINASE_DOM"/>
    <property type="match status" value="1"/>
</dbReference>
<dbReference type="InterPro" id="IPR008266">
    <property type="entry name" value="Tyr_kinase_AS"/>
</dbReference>
<evidence type="ECO:0000313" key="9">
    <source>
        <dbReference type="EMBL" id="HIU01655.1"/>
    </source>
</evidence>
<dbReference type="InterPro" id="IPR017441">
    <property type="entry name" value="Protein_kinase_ATP_BS"/>
</dbReference>
<evidence type="ECO:0000259" key="8">
    <source>
        <dbReference type="PROSITE" id="PS50011"/>
    </source>
</evidence>
<keyword evidence="5 6" id="KW-0067">ATP-binding</keyword>
<dbReference type="GO" id="GO:0005524">
    <property type="term" value="F:ATP binding"/>
    <property type="evidence" value="ECO:0007669"/>
    <property type="project" value="UniProtKB-UniRule"/>
</dbReference>